<name>A0A6A6DR91_9PEZI</name>
<dbReference type="Proteomes" id="UP000800200">
    <property type="component" value="Unassembled WGS sequence"/>
</dbReference>
<dbReference type="Gene3D" id="3.30.70.100">
    <property type="match status" value="1"/>
</dbReference>
<keyword evidence="4" id="KW-1185">Reference proteome</keyword>
<evidence type="ECO:0000256" key="1">
    <source>
        <dbReference type="ARBA" id="ARBA00005986"/>
    </source>
</evidence>
<gene>
    <name evidence="3" type="ORF">K469DRAFT_715772</name>
</gene>
<dbReference type="SUPFAM" id="SSF54909">
    <property type="entry name" value="Dimeric alpha+beta barrel"/>
    <property type="match status" value="1"/>
</dbReference>
<sequence length="120" mass="13687">MTFKAIVFVYRKPSISLAQFKHHYECSHVPLVQSLTGHLFPLAHTRRYIQEADRPPTAQCDVVMEMTFGDRSAFEAFSAKLMQGDNGAEVATDCERFMDTARTAMVVVEDILETTREERL</sequence>
<dbReference type="InterPro" id="IPR011008">
    <property type="entry name" value="Dimeric_a/b-barrel"/>
</dbReference>
<dbReference type="GO" id="GO:0016491">
    <property type="term" value="F:oxidoreductase activity"/>
    <property type="evidence" value="ECO:0007669"/>
    <property type="project" value="InterPro"/>
</dbReference>
<dbReference type="InterPro" id="IPR009799">
    <property type="entry name" value="EthD_dom"/>
</dbReference>
<proteinExistence type="inferred from homology"/>
<dbReference type="EMBL" id="ML994660">
    <property type="protein sequence ID" value="KAF2180146.1"/>
    <property type="molecule type" value="Genomic_DNA"/>
</dbReference>
<accession>A0A6A6DR91</accession>
<reference evidence="3" key="1">
    <citation type="journal article" date="2020" name="Stud. Mycol.">
        <title>101 Dothideomycetes genomes: a test case for predicting lifestyles and emergence of pathogens.</title>
        <authorList>
            <person name="Haridas S."/>
            <person name="Albert R."/>
            <person name="Binder M."/>
            <person name="Bloem J."/>
            <person name="Labutti K."/>
            <person name="Salamov A."/>
            <person name="Andreopoulos B."/>
            <person name="Baker S."/>
            <person name="Barry K."/>
            <person name="Bills G."/>
            <person name="Bluhm B."/>
            <person name="Cannon C."/>
            <person name="Castanera R."/>
            <person name="Culley D."/>
            <person name="Daum C."/>
            <person name="Ezra D."/>
            <person name="Gonzalez J."/>
            <person name="Henrissat B."/>
            <person name="Kuo A."/>
            <person name="Liang C."/>
            <person name="Lipzen A."/>
            <person name="Lutzoni F."/>
            <person name="Magnuson J."/>
            <person name="Mondo S."/>
            <person name="Nolan M."/>
            <person name="Ohm R."/>
            <person name="Pangilinan J."/>
            <person name="Park H.-J."/>
            <person name="Ramirez L."/>
            <person name="Alfaro M."/>
            <person name="Sun H."/>
            <person name="Tritt A."/>
            <person name="Yoshinaga Y."/>
            <person name="Zwiers L.-H."/>
            <person name="Turgeon B."/>
            <person name="Goodwin S."/>
            <person name="Spatafora J."/>
            <person name="Crous P."/>
            <person name="Grigoriev I."/>
        </authorList>
    </citation>
    <scope>NUCLEOTIDE SEQUENCE</scope>
    <source>
        <strain evidence="3">CBS 207.26</strain>
    </source>
</reference>
<evidence type="ECO:0000259" key="2">
    <source>
        <dbReference type="Pfam" id="PF07110"/>
    </source>
</evidence>
<protein>
    <recommendedName>
        <fullName evidence="2">EthD domain-containing protein</fullName>
    </recommendedName>
</protein>
<evidence type="ECO:0000313" key="4">
    <source>
        <dbReference type="Proteomes" id="UP000800200"/>
    </source>
</evidence>
<dbReference type="Pfam" id="PF07110">
    <property type="entry name" value="EthD"/>
    <property type="match status" value="1"/>
</dbReference>
<evidence type="ECO:0000313" key="3">
    <source>
        <dbReference type="EMBL" id="KAF2180146.1"/>
    </source>
</evidence>
<organism evidence="3 4">
    <name type="scientific">Zopfia rhizophila CBS 207.26</name>
    <dbReference type="NCBI Taxonomy" id="1314779"/>
    <lineage>
        <taxon>Eukaryota</taxon>
        <taxon>Fungi</taxon>
        <taxon>Dikarya</taxon>
        <taxon>Ascomycota</taxon>
        <taxon>Pezizomycotina</taxon>
        <taxon>Dothideomycetes</taxon>
        <taxon>Dothideomycetes incertae sedis</taxon>
        <taxon>Zopfiaceae</taxon>
        <taxon>Zopfia</taxon>
    </lineage>
</organism>
<dbReference type="NCBIfam" id="TIGR02118">
    <property type="entry name" value="EthD family reductase"/>
    <property type="match status" value="1"/>
</dbReference>
<feature type="domain" description="EthD" evidence="2">
    <location>
        <begin position="12"/>
        <end position="100"/>
    </location>
</feature>
<dbReference type="OrthoDB" id="2519291at2759"/>
<comment type="similarity">
    <text evidence="1">Belongs to the tpcK family.</text>
</comment>
<dbReference type="AlphaFoldDB" id="A0A6A6DR91"/>